<keyword evidence="5" id="KW-1185">Reference proteome</keyword>
<comment type="subunit">
    <text evidence="1">Component of the TIM23 complex.</text>
</comment>
<dbReference type="Gene3D" id="3.40.50.1000">
    <property type="entry name" value="HAD superfamily/HAD-like"/>
    <property type="match status" value="1"/>
</dbReference>
<dbReference type="AlphaFoldDB" id="D8PKQ4"/>
<feature type="non-terminal residue" evidence="4">
    <location>
        <position position="376"/>
    </location>
</feature>
<comment type="similarity">
    <text evidence="1">Belongs to the TIM50 family.</text>
</comment>
<dbReference type="InterPro" id="IPR004274">
    <property type="entry name" value="FCP1_dom"/>
</dbReference>
<dbReference type="PANTHER" id="PTHR12210">
    <property type="entry name" value="DULLARD PROTEIN PHOSPHATASE"/>
    <property type="match status" value="1"/>
</dbReference>
<keyword evidence="1" id="KW-0653">Protein transport</keyword>
<dbReference type="GO" id="GO:0005744">
    <property type="term" value="C:TIM23 mitochondrial import inner membrane translocase complex"/>
    <property type="evidence" value="ECO:0007669"/>
    <property type="project" value="UniProtKB-UniRule"/>
</dbReference>
<name>D8PKQ4_SCHCM</name>
<protein>
    <recommendedName>
        <fullName evidence="1">Mitochondrial import inner membrane translocase subunit TIM50</fullName>
    </recommendedName>
</protein>
<keyword evidence="1" id="KW-0811">Translocation</keyword>
<dbReference type="InterPro" id="IPR023214">
    <property type="entry name" value="HAD_sf"/>
</dbReference>
<organism evidence="5">
    <name type="scientific">Schizophyllum commune (strain H4-8 / FGSC 9210)</name>
    <name type="common">Split gill fungus</name>
    <dbReference type="NCBI Taxonomy" id="578458"/>
    <lineage>
        <taxon>Eukaryota</taxon>
        <taxon>Fungi</taxon>
        <taxon>Dikarya</taxon>
        <taxon>Basidiomycota</taxon>
        <taxon>Agaricomycotina</taxon>
        <taxon>Agaricomycetes</taxon>
        <taxon>Agaricomycetidae</taxon>
        <taxon>Agaricales</taxon>
        <taxon>Schizophyllaceae</taxon>
        <taxon>Schizophyllum</taxon>
    </lineage>
</organism>
<dbReference type="InterPro" id="IPR036412">
    <property type="entry name" value="HAD-like_sf"/>
</dbReference>
<dbReference type="HOGENOM" id="CLU_018875_2_1_1"/>
<dbReference type="Pfam" id="PF03031">
    <property type="entry name" value="NIF"/>
    <property type="match status" value="1"/>
</dbReference>
<dbReference type="InterPro" id="IPR050365">
    <property type="entry name" value="TIM50"/>
</dbReference>
<dbReference type="RefSeq" id="XP_003038917.1">
    <property type="nucleotide sequence ID" value="XM_003038871.1"/>
</dbReference>
<keyword evidence="1" id="KW-0809">Transit peptide</keyword>
<dbReference type="GO" id="GO:0015031">
    <property type="term" value="P:protein transport"/>
    <property type="evidence" value="ECO:0007669"/>
    <property type="project" value="UniProtKB-KW"/>
</dbReference>
<dbReference type="Proteomes" id="UP000007431">
    <property type="component" value="Unassembled WGS sequence"/>
</dbReference>
<keyword evidence="1" id="KW-0813">Transport</keyword>
<evidence type="ECO:0000256" key="2">
    <source>
        <dbReference type="SAM" id="MobiDB-lite"/>
    </source>
</evidence>
<sequence length="376" mass="40638">MASPPRKLVVLDLNGTLVVRSKAGRGAHVPPPSDPYISFAPGAQAIKVPLPPRIVYSRPFLRPFQQFLTHPSTRAWLDAMVWSSAQPHSIESMVSHAFPGEARNVLCAVWTRKDLGLSEKEYFKKTPTTKDLAKIWKVIPEHSGKSTVLVDDSILKAHLQPFNHLCLPEYTLKARATDLALVAEPAPPGGKKKRNRNKKKKIAGSAPPEADNANDAEALSSRLQAVAVTELKREPPATEVIEPARALDSMSATPSPLDTTTPAEVVHDSVAAGTTDPRAPAGVDAALLAVVGIIYKLKEVEDVAEWFKEGHVARTDGLKAGESESSVQGNIDHGQGMWFHDAGVVRAWVQEGIRVLDELGIEIVHGIEPSGQQPSL</sequence>
<dbReference type="SMART" id="SM00577">
    <property type="entry name" value="CPDc"/>
    <property type="match status" value="1"/>
</dbReference>
<dbReference type="OMA" id="HPETKEW"/>
<dbReference type="InParanoid" id="D8PKQ4"/>
<feature type="region of interest" description="Disordered" evidence="2">
    <location>
        <begin position="184"/>
        <end position="215"/>
    </location>
</feature>
<proteinExistence type="inferred from homology"/>
<keyword evidence="1" id="KW-0496">Mitochondrion</keyword>
<evidence type="ECO:0000313" key="5">
    <source>
        <dbReference type="Proteomes" id="UP000007431"/>
    </source>
</evidence>
<evidence type="ECO:0000313" key="4">
    <source>
        <dbReference type="EMBL" id="EFJ04015.1"/>
    </source>
</evidence>
<dbReference type="STRING" id="578458.D8PKQ4"/>
<evidence type="ECO:0000256" key="1">
    <source>
        <dbReference type="RuleBase" id="RU365079"/>
    </source>
</evidence>
<gene>
    <name evidence="4" type="ORF">SCHCODRAFT_104512</name>
</gene>
<feature type="domain" description="FCP1 homology" evidence="3">
    <location>
        <begin position="2"/>
        <end position="192"/>
    </location>
</feature>
<dbReference type="PROSITE" id="PS50969">
    <property type="entry name" value="FCP1"/>
    <property type="match status" value="1"/>
</dbReference>
<feature type="compositionally biased region" description="Basic residues" evidence="2">
    <location>
        <begin position="190"/>
        <end position="202"/>
    </location>
</feature>
<dbReference type="VEuPathDB" id="FungiDB:SCHCODRAFT_02609778"/>
<comment type="subcellular location">
    <subcellularLocation>
        <location evidence="1">Mitochondrion inner membrane</location>
        <topology evidence="1">Single-pass membrane protein</topology>
    </subcellularLocation>
</comment>
<dbReference type="GeneID" id="9594865"/>
<dbReference type="eggNOG" id="KOG1605">
    <property type="taxonomic scope" value="Eukaryota"/>
</dbReference>
<dbReference type="SUPFAM" id="SSF56784">
    <property type="entry name" value="HAD-like"/>
    <property type="match status" value="1"/>
</dbReference>
<dbReference type="KEGG" id="scm:SCHCO_02609778"/>
<dbReference type="EMBL" id="GL377302">
    <property type="protein sequence ID" value="EFJ04015.1"/>
    <property type="molecule type" value="Genomic_DNA"/>
</dbReference>
<accession>D8PKQ4</accession>
<reference evidence="4 5" key="1">
    <citation type="journal article" date="2010" name="Nat. Biotechnol.">
        <title>Genome sequence of the model mushroom Schizophyllum commune.</title>
        <authorList>
            <person name="Ohm R.A."/>
            <person name="de Jong J.F."/>
            <person name="Lugones L.G."/>
            <person name="Aerts A."/>
            <person name="Kothe E."/>
            <person name="Stajich J.E."/>
            <person name="de Vries R.P."/>
            <person name="Record E."/>
            <person name="Levasseur A."/>
            <person name="Baker S.E."/>
            <person name="Bartholomew K.A."/>
            <person name="Coutinho P.M."/>
            <person name="Erdmann S."/>
            <person name="Fowler T.J."/>
            <person name="Gathman A.C."/>
            <person name="Lombard V."/>
            <person name="Henrissat B."/>
            <person name="Knabe N."/>
            <person name="Kuees U."/>
            <person name="Lilly W.W."/>
            <person name="Lindquist E."/>
            <person name="Lucas S."/>
            <person name="Magnuson J.K."/>
            <person name="Piumi F."/>
            <person name="Raudaskoski M."/>
            <person name="Salamov A."/>
            <person name="Schmutz J."/>
            <person name="Schwarze F.W.M.R."/>
            <person name="vanKuyk P.A."/>
            <person name="Horton J.S."/>
            <person name="Grigoriev I.V."/>
            <person name="Woesten H.A.B."/>
        </authorList>
    </citation>
    <scope>NUCLEOTIDE SEQUENCE [LARGE SCALE GENOMIC DNA]</scope>
    <source>
        <strain evidence="5">H4-8 / FGSC 9210</strain>
    </source>
</reference>
<comment type="function">
    <text evidence="1">Essential component of the TIM23 complex, a complex that mediates the translocation of transit peptide-containing proteins across the mitochondrial inner membrane.</text>
</comment>
<evidence type="ECO:0000259" key="3">
    <source>
        <dbReference type="PROSITE" id="PS50969"/>
    </source>
</evidence>
<dbReference type="OrthoDB" id="1711508at2759"/>